<dbReference type="SUPFAM" id="SSF52968">
    <property type="entry name" value="B12-dependent dehydatase associated subunit"/>
    <property type="match status" value="1"/>
</dbReference>
<gene>
    <name evidence="1" type="ORF">GBZ86_06215</name>
</gene>
<organism evidence="1 2">
    <name type="scientific">Clostridium tarantellae</name>
    <dbReference type="NCBI Taxonomy" id="39493"/>
    <lineage>
        <taxon>Bacteria</taxon>
        <taxon>Bacillati</taxon>
        <taxon>Bacillota</taxon>
        <taxon>Clostridia</taxon>
        <taxon>Eubacteriales</taxon>
        <taxon>Clostridiaceae</taxon>
        <taxon>Clostridium</taxon>
    </lineage>
</organism>
<evidence type="ECO:0000313" key="2">
    <source>
        <dbReference type="Proteomes" id="UP000430345"/>
    </source>
</evidence>
<dbReference type="OrthoDB" id="308037at2"/>
<dbReference type="InterPro" id="IPR009192">
    <property type="entry name" value="Diol/glycerol_deHydtase_re_ssu"/>
</dbReference>
<dbReference type="Gene3D" id="3.40.50.10150">
    <property type="entry name" value="B12-dependent dehydatase associated subunit"/>
    <property type="match status" value="1"/>
</dbReference>
<evidence type="ECO:0000313" key="1">
    <source>
        <dbReference type="EMBL" id="MPQ43351.1"/>
    </source>
</evidence>
<dbReference type="AlphaFoldDB" id="A0A6I1MR34"/>
<dbReference type="InterPro" id="IPR010254">
    <property type="entry name" value="B12-dep_deHydtase_bsu"/>
</dbReference>
<dbReference type="PIRSF" id="PIRSF011503">
    <property type="entry name" value="DdrB_PduH"/>
    <property type="match status" value="1"/>
</dbReference>
<dbReference type="InterPro" id="IPR003208">
    <property type="entry name" value="Dehydtase/Dehydtase_re"/>
</dbReference>
<keyword evidence="2" id="KW-1185">Reference proteome</keyword>
<name>A0A6I1MR34_9CLOT</name>
<dbReference type="Proteomes" id="UP000430345">
    <property type="component" value="Unassembled WGS sequence"/>
</dbReference>
<comment type="caution">
    <text evidence="1">The sequence shown here is derived from an EMBL/GenBank/DDBJ whole genome shotgun (WGS) entry which is preliminary data.</text>
</comment>
<dbReference type="Pfam" id="PF02288">
    <property type="entry name" value="Dehydratase_MU"/>
    <property type="match status" value="1"/>
</dbReference>
<accession>A0A6I1MR34</accession>
<dbReference type="EMBL" id="WHJC01000060">
    <property type="protein sequence ID" value="MPQ43351.1"/>
    <property type="molecule type" value="Genomic_DNA"/>
</dbReference>
<proteinExistence type="predicted"/>
<dbReference type="RefSeq" id="WP_152888799.1">
    <property type="nucleotide sequence ID" value="NZ_WHJC01000060.1"/>
</dbReference>
<reference evidence="1 2" key="1">
    <citation type="submission" date="2019-10" db="EMBL/GenBank/DDBJ databases">
        <title>The Genome Sequence of Clostridium tarantellae Isolated from Fish Brain.</title>
        <authorList>
            <person name="Bano L."/>
            <person name="Kiel M."/>
            <person name="Sales G."/>
            <person name="Doxey A.C."/>
            <person name="Mansfield M.J."/>
            <person name="Schiavone M."/>
            <person name="Rossetto O."/>
            <person name="Pirazzini M."/>
            <person name="Dobrindt U."/>
            <person name="Montecucco C."/>
        </authorList>
    </citation>
    <scope>NUCLEOTIDE SEQUENCE [LARGE SCALE GENOMIC DNA]</scope>
    <source>
        <strain evidence="1 2">DSM 3997</strain>
    </source>
</reference>
<sequence length="122" mass="14155">MTRFYQCDKPSIYIYCTSKVEKFEYFNDILWGIEEEELPFFVKYIENLNSQELSHRASKESRLGIGIGVDKEGIICLTTNKLLKDEPLYILNISKNKENVRAIGTNSARLVKGLPLKLFRSE</sequence>
<protein>
    <submittedName>
        <fullName evidence="1">Glycerol dehydratase</fullName>
    </submittedName>
</protein>